<dbReference type="AlphaFoldDB" id="D8U2N9"/>
<evidence type="ECO:0000256" key="1">
    <source>
        <dbReference type="SAM" id="MobiDB-lite"/>
    </source>
</evidence>
<dbReference type="EMBL" id="GL378354">
    <property type="protein sequence ID" value="EFJ45931.1"/>
    <property type="molecule type" value="Genomic_DNA"/>
</dbReference>
<feature type="region of interest" description="Disordered" evidence="1">
    <location>
        <begin position="257"/>
        <end position="301"/>
    </location>
</feature>
<keyword evidence="3" id="KW-1185">Reference proteome</keyword>
<feature type="region of interest" description="Disordered" evidence="1">
    <location>
        <begin position="148"/>
        <end position="183"/>
    </location>
</feature>
<name>D8U2N9_VOLCA</name>
<dbReference type="KEGG" id="vcn:VOLCADRAFT_93652"/>
<dbReference type="GeneID" id="9627728"/>
<organism evidence="3">
    <name type="scientific">Volvox carteri f. nagariensis</name>
    <dbReference type="NCBI Taxonomy" id="3068"/>
    <lineage>
        <taxon>Eukaryota</taxon>
        <taxon>Viridiplantae</taxon>
        <taxon>Chlorophyta</taxon>
        <taxon>core chlorophytes</taxon>
        <taxon>Chlorophyceae</taxon>
        <taxon>CS clade</taxon>
        <taxon>Chlamydomonadales</taxon>
        <taxon>Volvocaceae</taxon>
        <taxon>Volvox</taxon>
    </lineage>
</organism>
<reference evidence="2 3" key="1">
    <citation type="journal article" date="2010" name="Science">
        <title>Genomic analysis of organismal complexity in the multicellular green alga Volvox carteri.</title>
        <authorList>
            <person name="Prochnik S.E."/>
            <person name="Umen J."/>
            <person name="Nedelcu A.M."/>
            <person name="Hallmann A."/>
            <person name="Miller S.M."/>
            <person name="Nishii I."/>
            <person name="Ferris P."/>
            <person name="Kuo A."/>
            <person name="Mitros T."/>
            <person name="Fritz-Laylin L.K."/>
            <person name="Hellsten U."/>
            <person name="Chapman J."/>
            <person name="Simakov O."/>
            <person name="Rensing S.A."/>
            <person name="Terry A."/>
            <person name="Pangilinan J."/>
            <person name="Kapitonov V."/>
            <person name="Jurka J."/>
            <person name="Salamov A."/>
            <person name="Shapiro H."/>
            <person name="Schmutz J."/>
            <person name="Grimwood J."/>
            <person name="Lindquist E."/>
            <person name="Lucas S."/>
            <person name="Grigoriev I.V."/>
            <person name="Schmitt R."/>
            <person name="Kirk D."/>
            <person name="Rokhsar D.S."/>
        </authorList>
    </citation>
    <scope>NUCLEOTIDE SEQUENCE [LARGE SCALE GENOMIC DNA]</scope>
    <source>
        <strain evidence="3">f. Nagariensis / Eve</strain>
    </source>
</reference>
<dbReference type="RefSeq" id="XP_002953009.1">
    <property type="nucleotide sequence ID" value="XM_002952963.1"/>
</dbReference>
<gene>
    <name evidence="2" type="ORF">VOLCADRAFT_93652</name>
</gene>
<feature type="compositionally biased region" description="Gly residues" evidence="1">
    <location>
        <begin position="156"/>
        <end position="166"/>
    </location>
</feature>
<evidence type="ECO:0000313" key="3">
    <source>
        <dbReference type="Proteomes" id="UP000001058"/>
    </source>
</evidence>
<evidence type="ECO:0000313" key="2">
    <source>
        <dbReference type="EMBL" id="EFJ45931.1"/>
    </source>
</evidence>
<proteinExistence type="predicted"/>
<protein>
    <submittedName>
        <fullName evidence="2">Uncharacterized protein</fullName>
    </submittedName>
</protein>
<sequence>MQGWTHEPTAIDLSPPDAMDVAEVVGPGAVPAASVHRAAARLQAAAAAAAAAATAAAATAKSTAFCSEGDGKPFRLTTDWLPSCQQLYRISEEIRHMASSGNLDSSVHAKSVSGVLDVPAAAVAAAAAGVGSSNVPLHTRFKSRFHPAAAAAAGRGDSGGSGGGDGAEGDGERDDEGGMHDRDADGKVAAAAAAATMMPSRCYSPTLLQATLRAVAPFPVVLNPSTWCSRCPCASGARVEGLLRLLALPGGGTHTPFNTDLHHPTPPTAIDHNHHLQSSRQKHDKLDDMTSKGSQNFNSCP</sequence>
<feature type="compositionally biased region" description="Polar residues" evidence="1">
    <location>
        <begin position="291"/>
        <end position="301"/>
    </location>
</feature>
<dbReference type="Proteomes" id="UP000001058">
    <property type="component" value="Unassembled WGS sequence"/>
</dbReference>
<dbReference type="InParanoid" id="D8U2N9"/>
<accession>D8U2N9</accession>